<name>A0A9X2VM87_9PSEU</name>
<evidence type="ECO:0000313" key="4">
    <source>
        <dbReference type="Proteomes" id="UP001141259"/>
    </source>
</evidence>
<proteinExistence type="predicted"/>
<dbReference type="AlphaFoldDB" id="A0A9X2VM87"/>
<keyword evidence="4" id="KW-1185">Reference proteome</keyword>
<dbReference type="PANTHER" id="PTHR43364">
    <property type="entry name" value="NADH-SPECIFIC METHYLGLYOXAL REDUCTASE-RELATED"/>
    <property type="match status" value="1"/>
</dbReference>
<dbReference type="Pfam" id="PF00248">
    <property type="entry name" value="Aldo_ket_red"/>
    <property type="match status" value="1"/>
</dbReference>
<dbReference type="RefSeq" id="WP_259624618.1">
    <property type="nucleotide sequence ID" value="NZ_JANYMP010000009.1"/>
</dbReference>
<organism evidence="3 4">
    <name type="scientific">Umezawaea endophytica</name>
    <dbReference type="NCBI Taxonomy" id="1654476"/>
    <lineage>
        <taxon>Bacteria</taxon>
        <taxon>Bacillati</taxon>
        <taxon>Actinomycetota</taxon>
        <taxon>Actinomycetes</taxon>
        <taxon>Pseudonocardiales</taxon>
        <taxon>Pseudonocardiaceae</taxon>
        <taxon>Umezawaea</taxon>
    </lineage>
</organism>
<reference evidence="3" key="1">
    <citation type="submission" date="2022-08" db="EMBL/GenBank/DDBJ databases">
        <authorList>
            <person name="Tistechok S."/>
            <person name="Samborskyy M."/>
            <person name="Roman I."/>
        </authorList>
    </citation>
    <scope>NUCLEOTIDE SEQUENCE</scope>
    <source>
        <strain evidence="3">DSM 103496</strain>
    </source>
</reference>
<dbReference type="InterPro" id="IPR036812">
    <property type="entry name" value="NAD(P)_OxRdtase_dom_sf"/>
</dbReference>
<evidence type="ECO:0000259" key="2">
    <source>
        <dbReference type="Pfam" id="PF00248"/>
    </source>
</evidence>
<dbReference type="Gene3D" id="3.20.20.100">
    <property type="entry name" value="NADP-dependent oxidoreductase domain"/>
    <property type="match status" value="1"/>
</dbReference>
<feature type="domain" description="NADP-dependent oxidoreductase" evidence="2">
    <location>
        <begin position="10"/>
        <end position="306"/>
    </location>
</feature>
<evidence type="ECO:0000313" key="3">
    <source>
        <dbReference type="EMBL" id="MCS7479111.1"/>
    </source>
</evidence>
<dbReference type="EMBL" id="JANYMP010000009">
    <property type="protein sequence ID" value="MCS7479111.1"/>
    <property type="molecule type" value="Genomic_DNA"/>
</dbReference>
<protein>
    <submittedName>
        <fullName evidence="3">Aldo/keto reductase</fullName>
    </submittedName>
</protein>
<keyword evidence="1" id="KW-0560">Oxidoreductase</keyword>
<dbReference type="InterPro" id="IPR050523">
    <property type="entry name" value="AKR_Detox_Biosynth"/>
</dbReference>
<dbReference type="PANTHER" id="PTHR43364:SF4">
    <property type="entry name" value="NAD(P)-LINKED OXIDOREDUCTASE SUPERFAMILY PROTEIN"/>
    <property type="match status" value="1"/>
</dbReference>
<sequence>MIKSIATDLRLVLGTMNFGRLGVDEAVGLLDEARERGIDAVNTSDTDYSGRSEEYVGKFIRRSPPSARPALMVELAEPGMQIPHDPELTPARLEAACVNSLRRLGVDEVDLVIVPRPSFRIPIEETLSGIERRILRPGLAKAFAISTFPAWLACDVQHTARALGFTPPVAEVAPYNVLDRRVENEILPNCLRWGMGVFVWAPLAQGLLAGRYEHGTPADSRAAVLGGIYRDRVSKVAARAAALEFVSLCRNSSIAPAAGAIAWTLQRPGVTGALFGPRTIRQVAVASEASGLVLDQRFLDAVDGINPAGTALVSFFNSAPWMLEAITKEE</sequence>
<dbReference type="InterPro" id="IPR023210">
    <property type="entry name" value="NADP_OxRdtase_dom"/>
</dbReference>
<evidence type="ECO:0000256" key="1">
    <source>
        <dbReference type="ARBA" id="ARBA00023002"/>
    </source>
</evidence>
<dbReference type="GO" id="GO:0005829">
    <property type="term" value="C:cytosol"/>
    <property type="evidence" value="ECO:0007669"/>
    <property type="project" value="TreeGrafter"/>
</dbReference>
<dbReference type="SUPFAM" id="SSF51430">
    <property type="entry name" value="NAD(P)-linked oxidoreductase"/>
    <property type="match status" value="1"/>
</dbReference>
<dbReference type="Proteomes" id="UP001141259">
    <property type="component" value="Unassembled WGS sequence"/>
</dbReference>
<gene>
    <name evidence="3" type="ORF">NZH93_19800</name>
</gene>
<dbReference type="GO" id="GO:0016491">
    <property type="term" value="F:oxidoreductase activity"/>
    <property type="evidence" value="ECO:0007669"/>
    <property type="project" value="UniProtKB-KW"/>
</dbReference>
<accession>A0A9X2VM87</accession>
<comment type="caution">
    <text evidence="3">The sequence shown here is derived from an EMBL/GenBank/DDBJ whole genome shotgun (WGS) entry which is preliminary data.</text>
</comment>